<evidence type="ECO:0000256" key="1">
    <source>
        <dbReference type="ARBA" id="ARBA00010633"/>
    </source>
</evidence>
<evidence type="ECO:0000313" key="7">
    <source>
        <dbReference type="Proteomes" id="UP000695026"/>
    </source>
</evidence>
<dbReference type="RefSeq" id="XP_025020124.1">
    <property type="nucleotide sequence ID" value="XM_025164356.1"/>
</dbReference>
<organism evidence="7 8">
    <name type="scientific">Python bivittatus</name>
    <name type="common">Burmese python</name>
    <name type="synonym">Python molurus bivittatus</name>
    <dbReference type="NCBI Taxonomy" id="176946"/>
    <lineage>
        <taxon>Eukaryota</taxon>
        <taxon>Metazoa</taxon>
        <taxon>Chordata</taxon>
        <taxon>Craniata</taxon>
        <taxon>Vertebrata</taxon>
        <taxon>Euteleostomi</taxon>
        <taxon>Lepidosauria</taxon>
        <taxon>Squamata</taxon>
        <taxon>Bifurcata</taxon>
        <taxon>Unidentata</taxon>
        <taxon>Episquamata</taxon>
        <taxon>Toxicofera</taxon>
        <taxon>Serpentes</taxon>
        <taxon>Henophidia</taxon>
        <taxon>Pythonidae</taxon>
        <taxon>Python</taxon>
    </lineage>
</organism>
<dbReference type="AlphaFoldDB" id="A0A9F5IBL9"/>
<dbReference type="GO" id="GO:0032259">
    <property type="term" value="P:methylation"/>
    <property type="evidence" value="ECO:0007669"/>
    <property type="project" value="UniProtKB-KW"/>
</dbReference>
<dbReference type="OrthoDB" id="66144at2759"/>
<sequence>MEWDDFLEAEAAELQQKGGSWRPLQIASSAGFLIYFAWTGALALGFRKVSLQVPYVPSSAKQVQNMMSLLKGHSGKLVDLGSGDGRIVLEAHKQGFRPVIGYELNPWLLKLSHFHAWRAGCYGKVLYRQQDLWKADLSDCSNVTVFLAPSVVPQLEKKLLSELPDEACVVAARFPFFQWTPSKVVGESLEKAWAYSIRDVRQAKAEASGRSSAEEATFAPNMRSCNEDGREETQESCFPSNLV</sequence>
<keyword evidence="6" id="KW-0472">Membrane</keyword>
<dbReference type="GO" id="GO:0005739">
    <property type="term" value="C:mitochondrion"/>
    <property type="evidence" value="ECO:0007669"/>
    <property type="project" value="TreeGrafter"/>
</dbReference>
<dbReference type="KEGG" id="pbi:103064991"/>
<dbReference type="SUPFAM" id="SSF53335">
    <property type="entry name" value="S-adenosyl-L-methionine-dependent methyltransferases"/>
    <property type="match status" value="1"/>
</dbReference>
<reference evidence="8" key="1">
    <citation type="submission" date="2025-08" db="UniProtKB">
        <authorList>
            <consortium name="RefSeq"/>
        </authorList>
    </citation>
    <scope>IDENTIFICATION</scope>
    <source>
        <tissue evidence="8">Liver</tissue>
    </source>
</reference>
<dbReference type="InterPro" id="IPR029063">
    <property type="entry name" value="SAM-dependent_MTases_sf"/>
</dbReference>
<gene>
    <name evidence="8" type="primary">LOC103064991</name>
</gene>
<keyword evidence="7" id="KW-1185">Reference proteome</keyword>
<keyword evidence="2" id="KW-0489">Methyltransferase</keyword>
<dbReference type="GeneID" id="103064991"/>
<dbReference type="Proteomes" id="UP000695026">
    <property type="component" value="Unplaced"/>
</dbReference>
<dbReference type="InterPro" id="IPR026170">
    <property type="entry name" value="FAM173A/B"/>
</dbReference>
<evidence type="ECO:0000256" key="5">
    <source>
        <dbReference type="SAM" id="MobiDB-lite"/>
    </source>
</evidence>
<dbReference type="GO" id="GO:0016279">
    <property type="term" value="F:protein-lysine N-methyltransferase activity"/>
    <property type="evidence" value="ECO:0007669"/>
    <property type="project" value="InterPro"/>
</dbReference>
<dbReference type="OMA" id="WAYNITA"/>
<comment type="similarity">
    <text evidence="1">Belongs to the ANT/ATPSC lysine N-methyltransferase family.</text>
</comment>
<evidence type="ECO:0000256" key="4">
    <source>
        <dbReference type="ARBA" id="ARBA00022691"/>
    </source>
</evidence>
<dbReference type="GO" id="GO:1905706">
    <property type="term" value="P:regulation of mitochondrial ATP synthesis coupled proton transport"/>
    <property type="evidence" value="ECO:0007669"/>
    <property type="project" value="TreeGrafter"/>
</dbReference>
<evidence type="ECO:0000313" key="8">
    <source>
        <dbReference type="RefSeq" id="XP_025020124.1"/>
    </source>
</evidence>
<proteinExistence type="inferred from homology"/>
<evidence type="ECO:0000256" key="2">
    <source>
        <dbReference type="ARBA" id="ARBA00022603"/>
    </source>
</evidence>
<name>A0A9F5IBL9_PYTBI</name>
<dbReference type="PANTHER" id="PTHR13610">
    <property type="entry name" value="METHYLTRANSFERASE DOMAIN-CONTAINING PROTEIN"/>
    <property type="match status" value="1"/>
</dbReference>
<dbReference type="Gene3D" id="3.40.50.150">
    <property type="entry name" value="Vaccinia Virus protein VP39"/>
    <property type="match status" value="1"/>
</dbReference>
<accession>A0A9F5IBL9</accession>
<evidence type="ECO:0000256" key="3">
    <source>
        <dbReference type="ARBA" id="ARBA00022679"/>
    </source>
</evidence>
<keyword evidence="6" id="KW-1133">Transmembrane helix</keyword>
<dbReference type="PANTHER" id="PTHR13610:SF5">
    <property type="entry name" value="ADENINE NUCLEOTIDE TRANSLOCASE LYSINE N-METHYLTRANSFERASE"/>
    <property type="match status" value="1"/>
</dbReference>
<keyword evidence="6" id="KW-0812">Transmembrane</keyword>
<keyword evidence="4" id="KW-0949">S-adenosyl-L-methionine</keyword>
<protein>
    <submittedName>
        <fullName evidence="8">Protein FAM173A-like isoform X1</fullName>
    </submittedName>
</protein>
<keyword evidence="3" id="KW-0808">Transferase</keyword>
<feature type="transmembrane region" description="Helical" evidence="6">
    <location>
        <begin position="26"/>
        <end position="46"/>
    </location>
</feature>
<evidence type="ECO:0000256" key="6">
    <source>
        <dbReference type="SAM" id="Phobius"/>
    </source>
</evidence>
<feature type="region of interest" description="Disordered" evidence="5">
    <location>
        <begin position="211"/>
        <end position="243"/>
    </location>
</feature>